<evidence type="ECO:0000256" key="2">
    <source>
        <dbReference type="ARBA" id="ARBA00023125"/>
    </source>
</evidence>
<name>A0A1H8U9M0_9PSEU</name>
<evidence type="ECO:0000256" key="4">
    <source>
        <dbReference type="PROSITE-ProRule" id="PRU00335"/>
    </source>
</evidence>
<evidence type="ECO:0000256" key="3">
    <source>
        <dbReference type="ARBA" id="ARBA00023163"/>
    </source>
</evidence>
<dbReference type="GO" id="GO:0000976">
    <property type="term" value="F:transcription cis-regulatory region binding"/>
    <property type="evidence" value="ECO:0007669"/>
    <property type="project" value="TreeGrafter"/>
</dbReference>
<dbReference type="Gene3D" id="1.10.10.60">
    <property type="entry name" value="Homeodomain-like"/>
    <property type="match status" value="1"/>
</dbReference>
<dbReference type="EMBL" id="FOEF01000003">
    <property type="protein sequence ID" value="SEO99544.1"/>
    <property type="molecule type" value="Genomic_DNA"/>
</dbReference>
<dbReference type="InterPro" id="IPR050109">
    <property type="entry name" value="HTH-type_TetR-like_transc_reg"/>
</dbReference>
<sequence>MRKLKAARRPEIVGAAVELAAERGPAAVSMRSVAARLGLTPMALYGYFRGKDDLLDAVACHLMGLLPEPGAELPPLERLRRLAGGLRDLARAHPALAGLLFTAGASAADEALVVTDRWYAALLDAGVPAADVPRLERLLTTFVAGFVLSEVEGRFAAARRAARSRRARFAPADLPGHHRLGTRLDPDVAWDTEFGDDLTALLGVVEAAALRDS</sequence>
<dbReference type="PROSITE" id="PS50977">
    <property type="entry name" value="HTH_TETR_2"/>
    <property type="match status" value="1"/>
</dbReference>
<dbReference type="GO" id="GO:0045892">
    <property type="term" value="P:negative regulation of DNA-templated transcription"/>
    <property type="evidence" value="ECO:0007669"/>
    <property type="project" value="InterPro"/>
</dbReference>
<dbReference type="RefSeq" id="WP_245787218.1">
    <property type="nucleotide sequence ID" value="NZ_FOEF01000003.1"/>
</dbReference>
<dbReference type="InterPro" id="IPR009057">
    <property type="entry name" value="Homeodomain-like_sf"/>
</dbReference>
<dbReference type="SUPFAM" id="SSF46689">
    <property type="entry name" value="Homeodomain-like"/>
    <property type="match status" value="1"/>
</dbReference>
<dbReference type="AlphaFoldDB" id="A0A1H8U9M0"/>
<feature type="domain" description="HTH tetR-type" evidence="5">
    <location>
        <begin position="6"/>
        <end position="66"/>
    </location>
</feature>
<keyword evidence="7" id="KW-1185">Reference proteome</keyword>
<accession>A0A1H8U9M0</accession>
<protein>
    <submittedName>
        <fullName evidence="6">Tetracyclin repressor, C-terminal all-alpha domain</fullName>
    </submittedName>
</protein>
<dbReference type="Pfam" id="PF02909">
    <property type="entry name" value="TetR_C_1"/>
    <property type="match status" value="1"/>
</dbReference>
<dbReference type="STRING" id="394193.SAMN04489732_103130"/>
<proteinExistence type="predicted"/>
<keyword evidence="2 4" id="KW-0238">DNA-binding</keyword>
<evidence type="ECO:0000313" key="7">
    <source>
        <dbReference type="Proteomes" id="UP000198582"/>
    </source>
</evidence>
<gene>
    <name evidence="6" type="ORF">SAMN04489732_103130</name>
</gene>
<feature type="DNA-binding region" description="H-T-H motif" evidence="4">
    <location>
        <begin position="29"/>
        <end position="48"/>
    </location>
</feature>
<keyword evidence="3" id="KW-0804">Transcription</keyword>
<dbReference type="PANTHER" id="PTHR30055">
    <property type="entry name" value="HTH-TYPE TRANSCRIPTIONAL REGULATOR RUTR"/>
    <property type="match status" value="1"/>
</dbReference>
<dbReference type="Gene3D" id="1.10.357.10">
    <property type="entry name" value="Tetracycline Repressor, domain 2"/>
    <property type="match status" value="1"/>
</dbReference>
<evidence type="ECO:0000313" key="6">
    <source>
        <dbReference type="EMBL" id="SEO99544.1"/>
    </source>
</evidence>
<dbReference type="InterPro" id="IPR001647">
    <property type="entry name" value="HTH_TetR"/>
</dbReference>
<evidence type="ECO:0000259" key="5">
    <source>
        <dbReference type="PROSITE" id="PS50977"/>
    </source>
</evidence>
<dbReference type="Pfam" id="PF00440">
    <property type="entry name" value="TetR_N"/>
    <property type="match status" value="1"/>
</dbReference>
<dbReference type="InterPro" id="IPR004111">
    <property type="entry name" value="Repressor_TetR_C"/>
</dbReference>
<reference evidence="7" key="1">
    <citation type="submission" date="2016-10" db="EMBL/GenBank/DDBJ databases">
        <authorList>
            <person name="Varghese N."/>
            <person name="Submissions S."/>
        </authorList>
    </citation>
    <scope>NUCLEOTIDE SEQUENCE [LARGE SCALE GENOMIC DNA]</scope>
    <source>
        <strain evidence="7">DSM 44993</strain>
    </source>
</reference>
<keyword evidence="1" id="KW-0805">Transcription regulation</keyword>
<organism evidence="6 7">
    <name type="scientific">Amycolatopsis saalfeldensis</name>
    <dbReference type="NCBI Taxonomy" id="394193"/>
    <lineage>
        <taxon>Bacteria</taxon>
        <taxon>Bacillati</taxon>
        <taxon>Actinomycetota</taxon>
        <taxon>Actinomycetes</taxon>
        <taxon>Pseudonocardiales</taxon>
        <taxon>Pseudonocardiaceae</taxon>
        <taxon>Amycolatopsis</taxon>
    </lineage>
</organism>
<dbReference type="GO" id="GO:0003700">
    <property type="term" value="F:DNA-binding transcription factor activity"/>
    <property type="evidence" value="ECO:0007669"/>
    <property type="project" value="TreeGrafter"/>
</dbReference>
<dbReference type="PANTHER" id="PTHR30055:SF234">
    <property type="entry name" value="HTH-TYPE TRANSCRIPTIONAL REGULATOR BETI"/>
    <property type="match status" value="1"/>
</dbReference>
<dbReference type="Proteomes" id="UP000198582">
    <property type="component" value="Unassembled WGS sequence"/>
</dbReference>
<evidence type="ECO:0000256" key="1">
    <source>
        <dbReference type="ARBA" id="ARBA00023015"/>
    </source>
</evidence>
<dbReference type="SUPFAM" id="SSF48498">
    <property type="entry name" value="Tetracyclin repressor-like, C-terminal domain"/>
    <property type="match status" value="1"/>
</dbReference>
<dbReference type="PRINTS" id="PR00455">
    <property type="entry name" value="HTHTETR"/>
</dbReference>
<dbReference type="InterPro" id="IPR036271">
    <property type="entry name" value="Tet_transcr_reg_TetR-rel_C_sf"/>
</dbReference>